<organism evidence="1 2">
    <name type="scientific">Auriscalpium vulgare</name>
    <dbReference type="NCBI Taxonomy" id="40419"/>
    <lineage>
        <taxon>Eukaryota</taxon>
        <taxon>Fungi</taxon>
        <taxon>Dikarya</taxon>
        <taxon>Basidiomycota</taxon>
        <taxon>Agaricomycotina</taxon>
        <taxon>Agaricomycetes</taxon>
        <taxon>Russulales</taxon>
        <taxon>Auriscalpiaceae</taxon>
        <taxon>Auriscalpium</taxon>
    </lineage>
</organism>
<name>A0ACB8R346_9AGAM</name>
<keyword evidence="2" id="KW-1185">Reference proteome</keyword>
<comment type="caution">
    <text evidence="1">The sequence shown here is derived from an EMBL/GenBank/DDBJ whole genome shotgun (WGS) entry which is preliminary data.</text>
</comment>
<proteinExistence type="predicted"/>
<gene>
    <name evidence="1" type="ORF">FA95DRAFT_1613681</name>
</gene>
<dbReference type="Proteomes" id="UP000814033">
    <property type="component" value="Unassembled WGS sequence"/>
</dbReference>
<dbReference type="EMBL" id="MU276612">
    <property type="protein sequence ID" value="KAI0038046.1"/>
    <property type="molecule type" value="Genomic_DNA"/>
</dbReference>
<accession>A0ACB8R346</accession>
<evidence type="ECO:0000313" key="2">
    <source>
        <dbReference type="Proteomes" id="UP000814033"/>
    </source>
</evidence>
<reference evidence="1" key="2">
    <citation type="journal article" date="2022" name="New Phytol.">
        <title>Evolutionary transition to the ectomycorrhizal habit in the genomes of a hyperdiverse lineage of mushroom-forming fungi.</title>
        <authorList>
            <person name="Looney B."/>
            <person name="Miyauchi S."/>
            <person name="Morin E."/>
            <person name="Drula E."/>
            <person name="Courty P.E."/>
            <person name="Kohler A."/>
            <person name="Kuo A."/>
            <person name="LaButti K."/>
            <person name="Pangilinan J."/>
            <person name="Lipzen A."/>
            <person name="Riley R."/>
            <person name="Andreopoulos W."/>
            <person name="He G."/>
            <person name="Johnson J."/>
            <person name="Nolan M."/>
            <person name="Tritt A."/>
            <person name="Barry K.W."/>
            <person name="Grigoriev I.V."/>
            <person name="Nagy L.G."/>
            <person name="Hibbett D."/>
            <person name="Henrissat B."/>
            <person name="Matheny P.B."/>
            <person name="Labbe J."/>
            <person name="Martin F.M."/>
        </authorList>
    </citation>
    <scope>NUCLEOTIDE SEQUENCE</scope>
    <source>
        <strain evidence="1">FP105234-sp</strain>
    </source>
</reference>
<reference evidence="1" key="1">
    <citation type="submission" date="2021-02" db="EMBL/GenBank/DDBJ databases">
        <authorList>
            <consortium name="DOE Joint Genome Institute"/>
            <person name="Ahrendt S."/>
            <person name="Looney B.P."/>
            <person name="Miyauchi S."/>
            <person name="Morin E."/>
            <person name="Drula E."/>
            <person name="Courty P.E."/>
            <person name="Chicoki N."/>
            <person name="Fauchery L."/>
            <person name="Kohler A."/>
            <person name="Kuo A."/>
            <person name="Labutti K."/>
            <person name="Pangilinan J."/>
            <person name="Lipzen A."/>
            <person name="Riley R."/>
            <person name="Andreopoulos W."/>
            <person name="He G."/>
            <person name="Johnson J."/>
            <person name="Barry K.W."/>
            <person name="Grigoriev I.V."/>
            <person name="Nagy L."/>
            <person name="Hibbett D."/>
            <person name="Henrissat B."/>
            <person name="Matheny P.B."/>
            <person name="Labbe J."/>
            <person name="Martin F."/>
        </authorList>
    </citation>
    <scope>NUCLEOTIDE SEQUENCE</scope>
    <source>
        <strain evidence="1">FP105234-sp</strain>
    </source>
</reference>
<evidence type="ECO:0000313" key="1">
    <source>
        <dbReference type="EMBL" id="KAI0038046.1"/>
    </source>
</evidence>
<sequence>MANHAPQDRSYLESIAVGMVGFGDLSLHYTPRGATSQSQTTRIRFTSSPVAAIPASPSPQPSHRDNTSELGIPASSSASTPAAAAPDMQNNRPAHSPTAPSAEPAVAAIVAQPRTPPNLSPIPPHAGSPLQPAAPSPPAPTAAAVVSPQPTPSITEPPSPTRSLASHRSTSCVPETQPDWVEPPAYASHLAHSSPKPSPSITEPSSPVAASHRSASCVPDDETFTFDMTRLEALKRPLQVSPSFAELIKEADDALRANNSHTESLKRGRAAASLDSVPVASGSAARRRLGSP</sequence>
<protein>
    <submittedName>
        <fullName evidence="1">Uncharacterized protein</fullName>
    </submittedName>
</protein>